<dbReference type="PROSITE" id="PS01125">
    <property type="entry name" value="ROK"/>
    <property type="match status" value="1"/>
</dbReference>
<dbReference type="EMBL" id="CP001854">
    <property type="protein sequence ID" value="ADB54045.1"/>
    <property type="molecule type" value="Genomic_DNA"/>
</dbReference>
<dbReference type="PANTHER" id="PTHR18964">
    <property type="entry name" value="ROK (REPRESSOR, ORF, KINASE) FAMILY"/>
    <property type="match status" value="1"/>
</dbReference>
<dbReference type="STRING" id="469383.Cwoe_5641"/>
<organism evidence="2 3">
    <name type="scientific">Conexibacter woesei (strain DSM 14684 / CCUG 47730 / CIP 108061 / JCM 11494 / NBRC 100937 / ID131577)</name>
    <dbReference type="NCBI Taxonomy" id="469383"/>
    <lineage>
        <taxon>Bacteria</taxon>
        <taxon>Bacillati</taxon>
        <taxon>Actinomycetota</taxon>
        <taxon>Thermoleophilia</taxon>
        <taxon>Solirubrobacterales</taxon>
        <taxon>Conexibacteraceae</taxon>
        <taxon>Conexibacter</taxon>
    </lineage>
</organism>
<dbReference type="KEGG" id="cwo:Cwoe_5641"/>
<sequence>MSAVVALDVGGTGLKGAVVDRSGRLLCAERRATPRDEGPQAIAEAALTFAGDLAAGGPARDAGGTVHVALAVPGLVDDTAGWVRLAPNLGWSDLPLRTLVEERLDLPALVWHDARAAALAEGMLGAARGARDWLLVTIGTGIGGAVIADGRALHGTRGAAGELGHIGVAPDGPLCACGKRGCVEALASGRNLSVRYAELTGEADVAAEQIVARAERGDVSAQLVWETAVGALAAGLAGCAALLDPELIVLGGGVASAGDRLRDPLARRLATEVRFPPAPPLRTAALGERAGWIGAALAGWQAAGAEPGEVARWTL</sequence>
<dbReference type="AlphaFoldDB" id="D3F0W1"/>
<dbReference type="InterPro" id="IPR000600">
    <property type="entry name" value="ROK"/>
</dbReference>
<evidence type="ECO:0000313" key="2">
    <source>
        <dbReference type="EMBL" id="ADB54045.1"/>
    </source>
</evidence>
<dbReference type="SUPFAM" id="SSF53067">
    <property type="entry name" value="Actin-like ATPase domain"/>
    <property type="match status" value="1"/>
</dbReference>
<dbReference type="RefSeq" id="WP_012937096.1">
    <property type="nucleotide sequence ID" value="NC_013739.1"/>
</dbReference>
<proteinExistence type="inferred from homology"/>
<accession>D3F0W1</accession>
<reference evidence="3" key="2">
    <citation type="submission" date="2010-01" db="EMBL/GenBank/DDBJ databases">
        <title>The complete genome of Conexibacter woesei DSM 14684.</title>
        <authorList>
            <consortium name="US DOE Joint Genome Institute (JGI-PGF)"/>
            <person name="Lucas S."/>
            <person name="Copeland A."/>
            <person name="Lapidus A."/>
            <person name="Glavina del Rio T."/>
            <person name="Dalin E."/>
            <person name="Tice H."/>
            <person name="Bruce D."/>
            <person name="Goodwin L."/>
            <person name="Pitluck S."/>
            <person name="Kyrpides N."/>
            <person name="Mavromatis K."/>
            <person name="Ivanova N."/>
            <person name="Mikhailova N."/>
            <person name="Chertkov O."/>
            <person name="Brettin T."/>
            <person name="Detter J.C."/>
            <person name="Han C."/>
            <person name="Larimer F."/>
            <person name="Land M."/>
            <person name="Hauser L."/>
            <person name="Markowitz V."/>
            <person name="Cheng J.-F."/>
            <person name="Hugenholtz P."/>
            <person name="Woyke T."/>
            <person name="Wu D."/>
            <person name="Pukall R."/>
            <person name="Steenblock K."/>
            <person name="Schneider S."/>
            <person name="Klenk H.-P."/>
            <person name="Eisen J.A."/>
        </authorList>
    </citation>
    <scope>NUCLEOTIDE SEQUENCE [LARGE SCALE GENOMIC DNA]</scope>
    <source>
        <strain evidence="3">DSM 14684 / CIP 108061 / JCM 11494 / NBRC 100937 / ID131577</strain>
    </source>
</reference>
<dbReference type="OrthoDB" id="9810372at2"/>
<protein>
    <submittedName>
        <fullName evidence="2">ROK family protein</fullName>
    </submittedName>
</protein>
<dbReference type="PANTHER" id="PTHR18964:SF149">
    <property type="entry name" value="BIFUNCTIONAL UDP-N-ACETYLGLUCOSAMINE 2-EPIMERASE_N-ACETYLMANNOSAMINE KINASE"/>
    <property type="match status" value="1"/>
</dbReference>
<dbReference type="InterPro" id="IPR049874">
    <property type="entry name" value="ROK_cs"/>
</dbReference>
<dbReference type="Proteomes" id="UP000008229">
    <property type="component" value="Chromosome"/>
</dbReference>
<comment type="similarity">
    <text evidence="1">Belongs to the ROK (NagC/XylR) family.</text>
</comment>
<evidence type="ECO:0000313" key="3">
    <source>
        <dbReference type="Proteomes" id="UP000008229"/>
    </source>
</evidence>
<evidence type="ECO:0000256" key="1">
    <source>
        <dbReference type="ARBA" id="ARBA00006479"/>
    </source>
</evidence>
<dbReference type="HOGENOM" id="CLU_036604_0_0_11"/>
<dbReference type="Pfam" id="PF00480">
    <property type="entry name" value="ROK"/>
    <property type="match status" value="1"/>
</dbReference>
<gene>
    <name evidence="2" type="ordered locus">Cwoe_5641</name>
</gene>
<dbReference type="eggNOG" id="COG1940">
    <property type="taxonomic scope" value="Bacteria"/>
</dbReference>
<dbReference type="Gene3D" id="3.30.420.40">
    <property type="match status" value="2"/>
</dbReference>
<dbReference type="InterPro" id="IPR043129">
    <property type="entry name" value="ATPase_NBD"/>
</dbReference>
<name>D3F0W1_CONWI</name>
<keyword evidence="3" id="KW-1185">Reference proteome</keyword>
<reference evidence="2 3" key="1">
    <citation type="journal article" date="2010" name="Stand. Genomic Sci.">
        <title>Complete genome sequence of Conexibacter woesei type strain (ID131577).</title>
        <authorList>
            <person name="Pukall R."/>
            <person name="Lapidus A."/>
            <person name="Glavina Del Rio T."/>
            <person name="Copeland A."/>
            <person name="Tice H."/>
            <person name="Cheng J.-F."/>
            <person name="Lucas S."/>
            <person name="Chen F."/>
            <person name="Nolan M."/>
            <person name="Bruce D."/>
            <person name="Goodwin L."/>
            <person name="Pitluck S."/>
            <person name="Mavromatis K."/>
            <person name="Ivanova N."/>
            <person name="Ovchinnikova G."/>
            <person name="Pati A."/>
            <person name="Chen A."/>
            <person name="Palaniappan K."/>
            <person name="Land M."/>
            <person name="Hauser L."/>
            <person name="Chang Y.-J."/>
            <person name="Jeffries C.D."/>
            <person name="Chain P."/>
            <person name="Meincke L."/>
            <person name="Sims D."/>
            <person name="Brettin T."/>
            <person name="Detter J.C."/>
            <person name="Rohde M."/>
            <person name="Goeker M."/>
            <person name="Bristow J."/>
            <person name="Eisen J.A."/>
            <person name="Markowitz V."/>
            <person name="Kyrpides N.C."/>
            <person name="Klenk H.-P."/>
            <person name="Hugenholtz P."/>
        </authorList>
    </citation>
    <scope>NUCLEOTIDE SEQUENCE [LARGE SCALE GENOMIC DNA]</scope>
    <source>
        <strain evidence="3">DSM 14684 / CIP 108061 / JCM 11494 / NBRC 100937 / ID131577</strain>
    </source>
</reference>